<evidence type="ECO:0000313" key="1">
    <source>
        <dbReference type="EMBL" id="GBG29722.1"/>
    </source>
</evidence>
<dbReference type="Gene3D" id="1.25.10.10">
    <property type="entry name" value="Leucine-rich Repeat Variant"/>
    <property type="match status" value="1"/>
</dbReference>
<name>A0A2R5GFN2_9STRA</name>
<organism evidence="1 2">
    <name type="scientific">Hondaea fermentalgiana</name>
    <dbReference type="NCBI Taxonomy" id="2315210"/>
    <lineage>
        <taxon>Eukaryota</taxon>
        <taxon>Sar</taxon>
        <taxon>Stramenopiles</taxon>
        <taxon>Bigyra</taxon>
        <taxon>Labyrinthulomycetes</taxon>
        <taxon>Thraustochytrida</taxon>
        <taxon>Thraustochytriidae</taxon>
        <taxon>Hondaea</taxon>
    </lineage>
</organism>
<keyword evidence="2" id="KW-1185">Reference proteome</keyword>
<dbReference type="InParanoid" id="A0A2R5GFN2"/>
<reference evidence="1 2" key="1">
    <citation type="submission" date="2017-12" db="EMBL/GenBank/DDBJ databases">
        <title>Sequencing, de novo assembly and annotation of complete genome of a new Thraustochytrid species, strain FCC1311.</title>
        <authorList>
            <person name="Sedici K."/>
            <person name="Godart F."/>
            <person name="Aiese Cigliano R."/>
            <person name="Sanseverino W."/>
            <person name="Barakat M."/>
            <person name="Ortet P."/>
            <person name="Marechal E."/>
            <person name="Cagnac O."/>
            <person name="Amato A."/>
        </authorList>
    </citation>
    <scope>NUCLEOTIDE SEQUENCE [LARGE SCALE GENOMIC DNA]</scope>
</reference>
<gene>
    <name evidence="1" type="ORF">FCC1311_059432</name>
</gene>
<sequence>MDWAAAVQGVLSCDASERSAAEGAIAACDAEDAAVLVEAVATGRLQGRNLPLHAREAAAVLLVPVLLGDESGLLNTGRLWDMPESKQDRVCLDLFRAAVSPNACRTMPRLHAHIAAALGAIAIEYGEEWPVLKRACLEALQTPQQGDGLVTCLLIAQSAPEPIVAMLGSDEEVALLAAAFTRAFREDLGLPEARLATTAITSLAALGPYILGQDRHHFLPLATSIAHALRTCAQTSHASLATFLAALTDACMESAYVFRTALGEIIHILLTLIDAPSLPEETRVLSLEALAVLCESLPFLVRALRDGAAVPVILETIMRTLVTTLPDDAPVDVLQDGGESSPCAAASAAVLGRLAAPECLGSDVVGPPLLQLVKQCMEVTTWKPPVAGLEAAAQLIDARCQETSSTSLLPRPSVQSSANGPLLTTEQLLTFSRDWIMSAVGQHSDTRVHYSAMACLGTLASHVESLECMPDFWRSVGQITAAGMANSDPSLQCCACQVMEVFAASHGHLLSDLTGFEVVLRKLHGIVASARPSPSLWHAALDAAAALAAARGAGDLVRAQYAEWAATLSHFALAQDSPCKIEDRLKAAICLASFCKAAGSSRTMHEVSTLFDWARQTAGQFDPASPSAVDALALWGALIDATQTHSASDVRAIFDLAQHVLSHDLQRAHALEAQGLSASTQTESCRESVAAWNLLSSLARHTSADAVLPHADTVFSLARATMQLDLTPDIHVAAADTLSQLSMRAPANAPATRDLVRATLDLLMQALAAAEEDPELQITLAQVVQGLIRDGAPLCMPDASRLCEQVLQRFQESRQARAVMLSQARLYFEPNSSSEDVQMKLALEANFAFGRLYRTELARCFIAVARTAPSAYLDVFHEQICSAMLELARPHRLVEDRLEGLAVLAEAPLAASDNSLLQIVQVIEANLKELRSQNDPREPHLNVFRMGCAGLRCAVPVCGQSLGHRRTSKYVKCYANITATSFGTSLS</sequence>
<dbReference type="AlphaFoldDB" id="A0A2R5GFN2"/>
<protein>
    <submittedName>
        <fullName evidence="1">Uncharacterized protein</fullName>
    </submittedName>
</protein>
<proteinExistence type="predicted"/>
<comment type="caution">
    <text evidence="1">The sequence shown here is derived from an EMBL/GenBank/DDBJ whole genome shotgun (WGS) entry which is preliminary data.</text>
</comment>
<dbReference type="SUPFAM" id="SSF48371">
    <property type="entry name" value="ARM repeat"/>
    <property type="match status" value="1"/>
</dbReference>
<dbReference type="Proteomes" id="UP000241890">
    <property type="component" value="Unassembled WGS sequence"/>
</dbReference>
<dbReference type="InterPro" id="IPR016024">
    <property type="entry name" value="ARM-type_fold"/>
</dbReference>
<accession>A0A2R5GFN2</accession>
<dbReference type="EMBL" id="BEYU01000064">
    <property type="protein sequence ID" value="GBG29722.1"/>
    <property type="molecule type" value="Genomic_DNA"/>
</dbReference>
<evidence type="ECO:0000313" key="2">
    <source>
        <dbReference type="Proteomes" id="UP000241890"/>
    </source>
</evidence>
<dbReference type="InterPro" id="IPR011989">
    <property type="entry name" value="ARM-like"/>
</dbReference>